<accession>A0A0B1Q129</accession>
<evidence type="ECO:0000256" key="1">
    <source>
        <dbReference type="SAM" id="Phobius"/>
    </source>
</evidence>
<protein>
    <recommendedName>
        <fullName evidence="2">LssY-like C-terminal domain-containing protein</fullName>
    </recommendedName>
</protein>
<proteinExistence type="predicted"/>
<comment type="caution">
    <text evidence="3">The sequence shown here is derived from an EMBL/GenBank/DDBJ whole genome shotgun (WGS) entry which is preliminary data.</text>
</comment>
<sequence>MSLFVRWLQRLVLAVIAALTIWLVVVQIFDRVDRRLPWFVALLCTYFVAAYVILPLVLRIAVTLTRGNRIPRVTRAGDGIPADPVNIVLSGSLADLKSGFEKAGWAQADPLTLRTSWRMIVCFVTNRPYPGAPFSPLFLFGRRQDIGFQEDVGDSPRKRHHVRFWAAEAEPAFDAVAAAFWSRRTKISADRAQVWVGAGTQDLGFGLQSMTFQISHRVDRHSDPERDHIVAALQSAGAIQDVRFIEAGQPVGSRFKSDGGIVQATLSQV</sequence>
<dbReference type="RefSeq" id="WP_039194498.1">
    <property type="nucleotide sequence ID" value="NZ_JRFJ01000003.1"/>
</dbReference>
<feature type="domain" description="LssY-like C-terminal" evidence="2">
    <location>
        <begin position="69"/>
        <end position="247"/>
    </location>
</feature>
<feature type="transmembrane region" description="Helical" evidence="1">
    <location>
        <begin position="38"/>
        <end position="62"/>
    </location>
</feature>
<gene>
    <name evidence="3" type="ORF">LA66_13765</name>
</gene>
<dbReference type="STRING" id="370622.LA66_13765"/>
<dbReference type="Pfam" id="PF14067">
    <property type="entry name" value="LssY_C"/>
    <property type="match status" value="1"/>
</dbReference>
<keyword evidence="1" id="KW-0812">Transmembrane</keyword>
<evidence type="ECO:0000313" key="3">
    <source>
        <dbReference type="EMBL" id="KHJ54498.1"/>
    </source>
</evidence>
<keyword evidence="1" id="KW-1133">Transmembrane helix</keyword>
<name>A0A0B1Q129_9HYPH</name>
<evidence type="ECO:0000259" key="2">
    <source>
        <dbReference type="Pfam" id="PF14067"/>
    </source>
</evidence>
<organism evidence="3 4">
    <name type="scientific">Aureimonas altamirensis</name>
    <dbReference type="NCBI Taxonomy" id="370622"/>
    <lineage>
        <taxon>Bacteria</taxon>
        <taxon>Pseudomonadati</taxon>
        <taxon>Pseudomonadota</taxon>
        <taxon>Alphaproteobacteria</taxon>
        <taxon>Hyphomicrobiales</taxon>
        <taxon>Aurantimonadaceae</taxon>
        <taxon>Aureimonas</taxon>
    </lineage>
</organism>
<evidence type="ECO:0000313" key="4">
    <source>
        <dbReference type="Proteomes" id="UP000030826"/>
    </source>
</evidence>
<reference evidence="3 4" key="1">
    <citation type="submission" date="2014-09" db="EMBL/GenBank/DDBJ databases">
        <title>Isolation and characterization of Aurantimonas altamirensis ON-56566 from clinical sample following a dog bite.</title>
        <authorList>
            <person name="Eshaghi A."/>
            <person name="Li A."/>
            <person name="Shahinas D."/>
            <person name="Bahn P."/>
            <person name="Kus J.V."/>
            <person name="Patel S.N."/>
        </authorList>
    </citation>
    <scope>NUCLEOTIDE SEQUENCE [LARGE SCALE GENOMIC DNA]</scope>
    <source>
        <strain evidence="3 4">ON-56566</strain>
    </source>
</reference>
<dbReference type="EMBL" id="JRFJ01000003">
    <property type="protein sequence ID" value="KHJ54498.1"/>
    <property type="molecule type" value="Genomic_DNA"/>
</dbReference>
<dbReference type="Proteomes" id="UP000030826">
    <property type="component" value="Unassembled WGS sequence"/>
</dbReference>
<dbReference type="InterPro" id="IPR025902">
    <property type="entry name" value="LssY-like-C_dom"/>
</dbReference>
<feature type="transmembrane region" description="Helical" evidence="1">
    <location>
        <begin position="7"/>
        <end position="26"/>
    </location>
</feature>
<keyword evidence="1" id="KW-0472">Membrane</keyword>
<dbReference type="AlphaFoldDB" id="A0A0B1Q129"/>